<dbReference type="Proteomes" id="UP001219933">
    <property type="component" value="Chromosome 5"/>
</dbReference>
<dbReference type="PRINTS" id="PR00625">
    <property type="entry name" value="JDOMAIN"/>
</dbReference>
<dbReference type="EC" id="3.6.4.7" evidence="3"/>
<dbReference type="PANTHER" id="PTHR44145:SF3">
    <property type="entry name" value="DNAJ HOMOLOG SUBFAMILY A MEMBER 3, MITOCHONDRIAL"/>
    <property type="match status" value="1"/>
</dbReference>
<name>A0AAF0ETN8_9BASI</name>
<dbReference type="CDD" id="cd06257">
    <property type="entry name" value="DnaJ"/>
    <property type="match status" value="1"/>
</dbReference>
<keyword evidence="3" id="KW-0378">Hydrolase</keyword>
<organism evidence="3 4">
    <name type="scientific">Malassezia cuniculi</name>
    <dbReference type="NCBI Taxonomy" id="948313"/>
    <lineage>
        <taxon>Eukaryota</taxon>
        <taxon>Fungi</taxon>
        <taxon>Dikarya</taxon>
        <taxon>Basidiomycota</taxon>
        <taxon>Ustilaginomycotina</taxon>
        <taxon>Malasseziomycetes</taxon>
        <taxon>Malasseziales</taxon>
        <taxon>Malasseziaceae</taxon>
        <taxon>Malassezia</taxon>
    </lineage>
</organism>
<dbReference type="InterPro" id="IPR051938">
    <property type="entry name" value="Apopto_cytoskel_mod"/>
</dbReference>
<dbReference type="InterPro" id="IPR018253">
    <property type="entry name" value="DnaJ_domain_CS"/>
</dbReference>
<keyword evidence="4" id="KW-1185">Reference proteome</keyword>
<keyword evidence="1" id="KW-0143">Chaperone</keyword>
<dbReference type="EMBL" id="CP119881">
    <property type="protein sequence ID" value="WFD36666.1"/>
    <property type="molecule type" value="Genomic_DNA"/>
</dbReference>
<proteinExistence type="predicted"/>
<dbReference type="PANTHER" id="PTHR44145">
    <property type="entry name" value="DNAJ HOMOLOG SUBFAMILY A MEMBER 3, MITOCHONDRIAL"/>
    <property type="match status" value="1"/>
</dbReference>
<evidence type="ECO:0000313" key="3">
    <source>
        <dbReference type="EMBL" id="WFD36666.1"/>
    </source>
</evidence>
<dbReference type="SUPFAM" id="SSF46565">
    <property type="entry name" value="Chaperone J-domain"/>
    <property type="match status" value="1"/>
</dbReference>
<dbReference type="AlphaFoldDB" id="A0AAF0ETN8"/>
<dbReference type="SMART" id="SM00271">
    <property type="entry name" value="DnaJ"/>
    <property type="match status" value="1"/>
</dbReference>
<dbReference type="GO" id="GO:0016787">
    <property type="term" value="F:hydrolase activity"/>
    <property type="evidence" value="ECO:0007669"/>
    <property type="project" value="UniProtKB-KW"/>
</dbReference>
<dbReference type="PROSITE" id="PS50076">
    <property type="entry name" value="DNAJ_2"/>
    <property type="match status" value="1"/>
</dbReference>
<dbReference type="Gene3D" id="1.10.287.110">
    <property type="entry name" value="DnaJ domain"/>
    <property type="match status" value="1"/>
</dbReference>
<evidence type="ECO:0000256" key="1">
    <source>
        <dbReference type="ARBA" id="ARBA00023186"/>
    </source>
</evidence>
<accession>A0AAF0ETN8</accession>
<dbReference type="Pfam" id="PF00226">
    <property type="entry name" value="DnaJ"/>
    <property type="match status" value="1"/>
</dbReference>
<dbReference type="InterPro" id="IPR036869">
    <property type="entry name" value="J_dom_sf"/>
</dbReference>
<dbReference type="PROSITE" id="PS00636">
    <property type="entry name" value="DNAJ_1"/>
    <property type="match status" value="1"/>
</dbReference>
<reference evidence="3" key="1">
    <citation type="submission" date="2023-03" db="EMBL/GenBank/DDBJ databases">
        <title>Mating type loci evolution in Malassezia.</title>
        <authorList>
            <person name="Coelho M.A."/>
        </authorList>
    </citation>
    <scope>NUCLEOTIDE SEQUENCE</scope>
    <source>
        <strain evidence="3">CBS 11721</strain>
    </source>
</reference>
<sequence length="216" mass="23791">MRGLSTSARVSATFYEILGVPRHASKAQIKHKFYQLSKQHHPDVSGTAEGKALFQQVSEAYATLSDDAARRRYDLTLGPASSADAARRPGSGSVHYYARESATNATRRASAAYAWEHHKRSTPNPVRGARPETAGAHATQHYMRLNEEAVRRADARLNSAYARHPGAATGQSFREWARSRAVEDEHKAETSSTLLRFLQVGGMIGVTLWIAMRISS</sequence>
<dbReference type="InterPro" id="IPR001623">
    <property type="entry name" value="DnaJ_domain"/>
</dbReference>
<protein>
    <submittedName>
        <fullName evidence="3">Peroxisome-assembly ATPase</fullName>
        <ecNumber evidence="3">3.6.4.7</ecNumber>
    </submittedName>
</protein>
<gene>
    <name evidence="3" type="ORF">MCUN1_003553</name>
</gene>
<evidence type="ECO:0000313" key="4">
    <source>
        <dbReference type="Proteomes" id="UP001219933"/>
    </source>
</evidence>
<feature type="domain" description="J" evidence="2">
    <location>
        <begin position="13"/>
        <end position="77"/>
    </location>
</feature>
<evidence type="ECO:0000259" key="2">
    <source>
        <dbReference type="PROSITE" id="PS50076"/>
    </source>
</evidence>